<proteinExistence type="predicted"/>
<name>A0A212L3E5_9BACT</name>
<dbReference type="PANTHER" id="PTHR43424:SF1">
    <property type="entry name" value="LOCUS PUTATIVE PROTEIN 1-RELATED"/>
    <property type="match status" value="1"/>
</dbReference>
<feature type="transmembrane region" description="Helical" evidence="1">
    <location>
        <begin position="385"/>
        <end position="404"/>
    </location>
</feature>
<feature type="transmembrane region" description="Helical" evidence="1">
    <location>
        <begin position="146"/>
        <end position="166"/>
    </location>
</feature>
<protein>
    <submittedName>
        <fullName evidence="2">Polysaccharide biosynthesis protein</fullName>
    </submittedName>
</protein>
<dbReference type="EMBL" id="FMJC01000002">
    <property type="protein sequence ID" value="SCM72060.1"/>
    <property type="molecule type" value="Genomic_DNA"/>
</dbReference>
<dbReference type="PANTHER" id="PTHR43424">
    <property type="entry name" value="LOCUS PUTATIVE PROTEIN 1-RELATED"/>
    <property type="match status" value="1"/>
</dbReference>
<sequence>MKLKSIPRRLGYILGAQWTRDLAWAAFTILLARRSPDIMGQVVLALTFGYLVKTIADVGLNDFLLSTFARREGRPRALLGEVTWLKLTVLVLALAVTWLVTGWQNYGPELRLIVLCIAAGLGLDGVSDSFFALCQARGRQDVEMRIRVPSALIGIGFGITCVVMGAPPILIALYKPIESVLCIVFALAALGRNPLAGVGREGMLDLARQMKHGLIFTCMAACAMFYNKINVIFLKQYGGNADVGGYGVAWETVEGLSVLVSSALLGKVIFPLLAKFWQQDKNAFRQLAGQTARSLWAASLPVIFLICVESDRFLPLVYGPNYESAVRAQQLLTPCLATAFLHNLAAYAMIGMRRHRLLLLFYVSGLLLNIVCCLTLISANPLDGAALSLTITKVWVAILTVGFFQWTTRPMSPGQWLLMLATAASSVALWWGISTIAPRELAEAAGLIPLLALFWRWRPPAPFENPTDEPPQAETTGTS</sequence>
<accession>A0A212L3E5</accession>
<feature type="transmembrane region" description="Helical" evidence="1">
    <location>
        <begin position="357"/>
        <end position="379"/>
    </location>
</feature>
<dbReference type="AlphaFoldDB" id="A0A212L3E5"/>
<feature type="transmembrane region" description="Helical" evidence="1">
    <location>
        <begin position="172"/>
        <end position="191"/>
    </location>
</feature>
<feature type="transmembrane region" description="Helical" evidence="1">
    <location>
        <begin position="253"/>
        <end position="274"/>
    </location>
</feature>
<reference evidence="2" key="1">
    <citation type="submission" date="2016-08" db="EMBL/GenBank/DDBJ databases">
        <authorList>
            <person name="Seilhamer J.J."/>
        </authorList>
    </citation>
    <scope>NUCLEOTIDE SEQUENCE</scope>
    <source>
        <strain evidence="2">86-1</strain>
    </source>
</reference>
<evidence type="ECO:0000256" key="1">
    <source>
        <dbReference type="SAM" id="Phobius"/>
    </source>
</evidence>
<keyword evidence="1" id="KW-0812">Transmembrane</keyword>
<dbReference type="RefSeq" id="WP_179980034.1">
    <property type="nucleotide sequence ID" value="NZ_LT608333.1"/>
</dbReference>
<evidence type="ECO:0000313" key="2">
    <source>
        <dbReference type="EMBL" id="SCM72060.1"/>
    </source>
</evidence>
<organism evidence="2">
    <name type="scientific">uncultured Desulfovibrio sp</name>
    <dbReference type="NCBI Taxonomy" id="167968"/>
    <lineage>
        <taxon>Bacteria</taxon>
        <taxon>Pseudomonadati</taxon>
        <taxon>Thermodesulfobacteriota</taxon>
        <taxon>Desulfovibrionia</taxon>
        <taxon>Desulfovibrionales</taxon>
        <taxon>Desulfovibrionaceae</taxon>
        <taxon>Desulfovibrio</taxon>
        <taxon>environmental samples</taxon>
    </lineage>
</organism>
<dbReference type="InterPro" id="IPR052556">
    <property type="entry name" value="PolySynth_Transporter"/>
</dbReference>
<feature type="transmembrane region" description="Helical" evidence="1">
    <location>
        <begin position="77"/>
        <end position="100"/>
    </location>
</feature>
<feature type="transmembrane region" description="Helical" evidence="1">
    <location>
        <begin position="416"/>
        <end position="433"/>
    </location>
</feature>
<feature type="transmembrane region" description="Helical" evidence="1">
    <location>
        <begin position="112"/>
        <end position="134"/>
    </location>
</feature>
<keyword evidence="1" id="KW-0472">Membrane</keyword>
<dbReference type="Pfam" id="PF13440">
    <property type="entry name" value="Polysacc_synt_3"/>
    <property type="match status" value="1"/>
</dbReference>
<gene>
    <name evidence="2" type="ORF">KL86DES1_20372</name>
</gene>
<keyword evidence="1" id="KW-1133">Transmembrane helix</keyword>
<feature type="transmembrane region" description="Helical" evidence="1">
    <location>
        <begin position="212"/>
        <end position="233"/>
    </location>
</feature>